<dbReference type="InterPro" id="IPR015915">
    <property type="entry name" value="Kelch-typ_b-propeller"/>
</dbReference>
<evidence type="ECO:0000256" key="4">
    <source>
        <dbReference type="ARBA" id="ARBA00023203"/>
    </source>
</evidence>
<evidence type="ECO:0000259" key="5">
    <source>
        <dbReference type="SMART" id="SM00875"/>
    </source>
</evidence>
<keyword evidence="4" id="KW-0009">Actin-binding</keyword>
<evidence type="ECO:0000256" key="2">
    <source>
        <dbReference type="ARBA" id="ARBA00022737"/>
    </source>
</evidence>
<dbReference type="InterPro" id="IPR006652">
    <property type="entry name" value="Kelch_1"/>
</dbReference>
<accession>A0AAV8X017</accession>
<comment type="caution">
    <text evidence="6">The sequence shown here is derived from an EMBL/GenBank/DDBJ whole genome shotgun (WGS) entry which is preliminary data.</text>
</comment>
<dbReference type="Proteomes" id="UP001162156">
    <property type="component" value="Unassembled WGS sequence"/>
</dbReference>
<feature type="domain" description="BACK" evidence="5">
    <location>
        <begin position="1"/>
        <end position="79"/>
    </location>
</feature>
<dbReference type="AlphaFoldDB" id="A0AAV8X017"/>
<dbReference type="Pfam" id="PF07707">
    <property type="entry name" value="BACK"/>
    <property type="match status" value="1"/>
</dbReference>
<dbReference type="Pfam" id="PF01344">
    <property type="entry name" value="Kelch_1"/>
    <property type="match status" value="6"/>
</dbReference>
<dbReference type="EMBL" id="JANEYF010004223">
    <property type="protein sequence ID" value="KAJ8931830.1"/>
    <property type="molecule type" value="Genomic_DNA"/>
</dbReference>
<dbReference type="SUPFAM" id="SSF50965">
    <property type="entry name" value="Galactose oxidase, central domain"/>
    <property type="match status" value="1"/>
</dbReference>
<dbReference type="Gene3D" id="1.25.40.420">
    <property type="match status" value="1"/>
</dbReference>
<dbReference type="SMART" id="SM00875">
    <property type="entry name" value="BACK"/>
    <property type="match status" value="1"/>
</dbReference>
<evidence type="ECO:0000313" key="7">
    <source>
        <dbReference type="Proteomes" id="UP001162156"/>
    </source>
</evidence>
<reference evidence="6" key="1">
    <citation type="journal article" date="2023" name="Insect Mol. Biol.">
        <title>Genome sequencing provides insights into the evolution of gene families encoding plant cell wall-degrading enzymes in longhorned beetles.</title>
        <authorList>
            <person name="Shin N.R."/>
            <person name="Okamura Y."/>
            <person name="Kirsch R."/>
            <person name="Pauchet Y."/>
        </authorList>
    </citation>
    <scope>NUCLEOTIDE SEQUENCE</scope>
    <source>
        <strain evidence="6">RBIC_L_NR</strain>
    </source>
</reference>
<evidence type="ECO:0000256" key="3">
    <source>
        <dbReference type="ARBA" id="ARBA00022933"/>
    </source>
</evidence>
<dbReference type="FunFam" id="1.25.40.420:FF:000001">
    <property type="entry name" value="Kelch-like family member 12"/>
    <property type="match status" value="1"/>
</dbReference>
<evidence type="ECO:0000313" key="6">
    <source>
        <dbReference type="EMBL" id="KAJ8931830.1"/>
    </source>
</evidence>
<evidence type="ECO:0000256" key="1">
    <source>
        <dbReference type="ARBA" id="ARBA00022441"/>
    </source>
</evidence>
<keyword evidence="3" id="KW-0712">Selenocysteine</keyword>
<dbReference type="PRINTS" id="PR00501">
    <property type="entry name" value="KELCHREPEAT"/>
</dbReference>
<organism evidence="6 7">
    <name type="scientific">Rhamnusium bicolor</name>
    <dbReference type="NCBI Taxonomy" id="1586634"/>
    <lineage>
        <taxon>Eukaryota</taxon>
        <taxon>Metazoa</taxon>
        <taxon>Ecdysozoa</taxon>
        <taxon>Arthropoda</taxon>
        <taxon>Hexapoda</taxon>
        <taxon>Insecta</taxon>
        <taxon>Pterygota</taxon>
        <taxon>Neoptera</taxon>
        <taxon>Endopterygota</taxon>
        <taxon>Coleoptera</taxon>
        <taxon>Polyphaga</taxon>
        <taxon>Cucujiformia</taxon>
        <taxon>Chrysomeloidea</taxon>
        <taxon>Cerambycidae</taxon>
        <taxon>Lepturinae</taxon>
        <taxon>Rhagiini</taxon>
        <taxon>Rhamnusium</taxon>
    </lineage>
</organism>
<dbReference type="InterPro" id="IPR011043">
    <property type="entry name" value="Gal_Oxase/kelch_b-propeller"/>
</dbReference>
<keyword evidence="2" id="KW-0677">Repeat</keyword>
<sequence>MLIRREVVECEEFLTLSHQQVSKLICSDRLTVPSEEKVFECVIAWVQHDLENRHKHLASLMEHVRLPLMSQEYLVQRVEEEPLLKADIQCKDYLIEALKYHLLKGDTKTSFRTPRTKPRQPVGLPKVLLVVGGQAPKAIRSVESYDFKEERWFQVAEMPTRRCRAGLAVLAGKVYAVGGFNGSLRVKTVDVYDAALDVWMSCDSMEARRSTLGVAVLNNCIYAVGGFDGSTGLNTAEMYDTQTGKWKIIAPMSTRRSSVGGYDGASRQCLSSVECYTPETDSWTSVPDMCSRRSGAGVGVLEGILYAVGGHDGPLVRKSVEAYDPAQNKWTPVNDMALCRRNAGVVAMNGLLYVVGGDDGSCNLASVEVYNPKTDSWTMLPSCMGIGRSYAGVAIIDKPI</sequence>
<proteinExistence type="predicted"/>
<dbReference type="PANTHER" id="PTHR24412:SF466">
    <property type="entry name" value="RING CANAL KELCH PROTEIN"/>
    <property type="match status" value="1"/>
</dbReference>
<dbReference type="InterPro" id="IPR011705">
    <property type="entry name" value="BACK"/>
</dbReference>
<dbReference type="Gene3D" id="2.120.10.80">
    <property type="entry name" value="Kelch-type beta propeller"/>
    <property type="match status" value="1"/>
</dbReference>
<dbReference type="GO" id="GO:0003779">
    <property type="term" value="F:actin binding"/>
    <property type="evidence" value="ECO:0007669"/>
    <property type="project" value="UniProtKB-KW"/>
</dbReference>
<name>A0AAV8X017_9CUCU</name>
<dbReference type="PANTHER" id="PTHR24412">
    <property type="entry name" value="KELCH PROTEIN"/>
    <property type="match status" value="1"/>
</dbReference>
<dbReference type="FunFam" id="2.120.10.80:FF:000002">
    <property type="entry name" value="Kelch-like family member 2"/>
    <property type="match status" value="1"/>
</dbReference>
<keyword evidence="1" id="KW-0880">Kelch repeat</keyword>
<dbReference type="SMART" id="SM00612">
    <property type="entry name" value="Kelch"/>
    <property type="match status" value="6"/>
</dbReference>
<keyword evidence="7" id="KW-1185">Reference proteome</keyword>
<protein>
    <recommendedName>
        <fullName evidence="5">BACK domain-containing protein</fullName>
    </recommendedName>
</protein>
<gene>
    <name evidence="6" type="ORF">NQ314_015227</name>
</gene>